<name>A0A498DDR3_9BACI</name>
<accession>A0A498DDR3</accession>
<reference evidence="1 2" key="1">
    <citation type="submission" date="2018-10" db="EMBL/GenBank/DDBJ databases">
        <title>Oceanobacillus sp. YLB-02 draft genome.</title>
        <authorList>
            <person name="Yu L."/>
        </authorList>
    </citation>
    <scope>NUCLEOTIDE SEQUENCE [LARGE SCALE GENOMIC DNA]</scope>
    <source>
        <strain evidence="1 2">YLB-02</strain>
    </source>
</reference>
<evidence type="ECO:0000313" key="1">
    <source>
        <dbReference type="EMBL" id="RLL48342.1"/>
    </source>
</evidence>
<organism evidence="1 2">
    <name type="scientific">Oceanobacillus piezotolerans</name>
    <dbReference type="NCBI Taxonomy" id="2448030"/>
    <lineage>
        <taxon>Bacteria</taxon>
        <taxon>Bacillati</taxon>
        <taxon>Bacillota</taxon>
        <taxon>Bacilli</taxon>
        <taxon>Bacillales</taxon>
        <taxon>Bacillaceae</taxon>
        <taxon>Oceanobacillus</taxon>
    </lineage>
</organism>
<dbReference type="Proteomes" id="UP000270219">
    <property type="component" value="Unassembled WGS sequence"/>
</dbReference>
<protein>
    <submittedName>
        <fullName evidence="1">N-acetyltransferase</fullName>
    </submittedName>
</protein>
<dbReference type="AlphaFoldDB" id="A0A498DDR3"/>
<dbReference type="EMBL" id="RCHR01000001">
    <property type="protein sequence ID" value="RLL48342.1"/>
    <property type="molecule type" value="Genomic_DNA"/>
</dbReference>
<gene>
    <name evidence="1" type="ORF">D8M04_03500</name>
</gene>
<dbReference type="Gene3D" id="3.40.630.30">
    <property type="match status" value="1"/>
</dbReference>
<evidence type="ECO:0000313" key="2">
    <source>
        <dbReference type="Proteomes" id="UP000270219"/>
    </source>
</evidence>
<dbReference type="SUPFAM" id="SSF55729">
    <property type="entry name" value="Acyl-CoA N-acyltransferases (Nat)"/>
    <property type="match status" value="1"/>
</dbReference>
<keyword evidence="1" id="KW-0808">Transferase</keyword>
<proteinExistence type="predicted"/>
<dbReference type="GO" id="GO:0016740">
    <property type="term" value="F:transferase activity"/>
    <property type="evidence" value="ECO:0007669"/>
    <property type="project" value="UniProtKB-KW"/>
</dbReference>
<dbReference type="InterPro" id="IPR016181">
    <property type="entry name" value="Acyl_CoA_acyltransferase"/>
</dbReference>
<dbReference type="OrthoDB" id="6382410at2"/>
<keyword evidence="2" id="KW-1185">Reference proteome</keyword>
<dbReference type="RefSeq" id="WP_121521439.1">
    <property type="nucleotide sequence ID" value="NZ_RCHR01000001.1"/>
</dbReference>
<comment type="caution">
    <text evidence="1">The sequence shown here is derived from an EMBL/GenBank/DDBJ whole genome shotgun (WGS) entry which is preliminary data.</text>
</comment>
<sequence>MIISTYIKKDLGRNILAWVQTKLRDKDYLRLGCFADNIKLNNFYINNGFESVGLTDGHRKY</sequence>